<dbReference type="STRING" id="1715692.RUE5091_02602"/>
<feature type="chain" id="PRO_5006065096" description="Luciferase domain-containing protein" evidence="1">
    <location>
        <begin position="24"/>
        <end position="180"/>
    </location>
</feature>
<proteinExistence type="predicted"/>
<accession>A0A0P1IBY7</accession>
<dbReference type="RefSeq" id="WP_058282289.1">
    <property type="nucleotide sequence ID" value="NZ_CYUD01000007.1"/>
</dbReference>
<protein>
    <recommendedName>
        <fullName evidence="2">Luciferase domain-containing protein</fullName>
    </recommendedName>
</protein>
<dbReference type="PANTHER" id="PTHR38695:SF1">
    <property type="entry name" value="AMINO ACID PERMEASE_ SLC12A DOMAIN-CONTAINING PROTEIN"/>
    <property type="match status" value="1"/>
</dbReference>
<evidence type="ECO:0000259" key="2">
    <source>
        <dbReference type="Pfam" id="PF17648"/>
    </source>
</evidence>
<evidence type="ECO:0000256" key="1">
    <source>
        <dbReference type="SAM" id="SignalP"/>
    </source>
</evidence>
<gene>
    <name evidence="3" type="ORF">RUE5091_02602</name>
</gene>
<keyword evidence="1" id="KW-0732">Signal</keyword>
<keyword evidence="4" id="KW-1185">Reference proteome</keyword>
<dbReference type="Pfam" id="PF17648">
    <property type="entry name" value="Luciferase"/>
    <property type="match status" value="1"/>
</dbReference>
<dbReference type="AlphaFoldDB" id="A0A0P1IBY7"/>
<dbReference type="OrthoDB" id="822427at2"/>
<evidence type="ECO:0000313" key="4">
    <source>
        <dbReference type="Proteomes" id="UP000051260"/>
    </source>
</evidence>
<name>A0A0P1IBY7_9RHOB</name>
<feature type="domain" description="Luciferase" evidence="2">
    <location>
        <begin position="101"/>
        <end position="168"/>
    </location>
</feature>
<dbReference type="PANTHER" id="PTHR38695">
    <property type="entry name" value="AMINO ACID PERMEASE_ SLC12A DOMAIN-CONTAINING PROTEIN"/>
    <property type="match status" value="1"/>
</dbReference>
<dbReference type="Proteomes" id="UP000051260">
    <property type="component" value="Unassembled WGS sequence"/>
</dbReference>
<dbReference type="EMBL" id="CYUD01000007">
    <property type="protein sequence ID" value="CUK04226.1"/>
    <property type="molecule type" value="Genomic_DNA"/>
</dbReference>
<sequence>MKVSRFLCVVFLVHICGTSYALADPTNLPVRETPIPRTTSGVPHIQIDVEPVPALSEALLEKVSELPGVEIRQTVVSLPGALGFWITEDTALARPEVIVGGREFAHLHPDGSLHASLSPTLAKKAAEKGWAVSHPWADQRPGWGGFVMIFTPKNTDELDVVFELVEASYEFVTGLRASSD</sequence>
<reference evidence="4" key="1">
    <citation type="submission" date="2015-09" db="EMBL/GenBank/DDBJ databases">
        <authorList>
            <person name="Rodrigo-Torres L."/>
            <person name="Arahal D.R."/>
        </authorList>
    </citation>
    <scope>NUCLEOTIDE SEQUENCE [LARGE SCALE GENOMIC DNA]</scope>
    <source>
        <strain evidence="4">CECT 5091</strain>
    </source>
</reference>
<dbReference type="InterPro" id="IPR048273">
    <property type="entry name" value="Luciferase"/>
</dbReference>
<evidence type="ECO:0000313" key="3">
    <source>
        <dbReference type="EMBL" id="CUK04226.1"/>
    </source>
</evidence>
<dbReference type="InterPro" id="IPR040841">
    <property type="entry name" value="Luciferase_dom"/>
</dbReference>
<organism evidence="3 4">
    <name type="scientific">Ruegeria denitrificans</name>
    <dbReference type="NCBI Taxonomy" id="1715692"/>
    <lineage>
        <taxon>Bacteria</taxon>
        <taxon>Pseudomonadati</taxon>
        <taxon>Pseudomonadota</taxon>
        <taxon>Alphaproteobacteria</taxon>
        <taxon>Rhodobacterales</taxon>
        <taxon>Roseobacteraceae</taxon>
        <taxon>Ruegeria</taxon>
    </lineage>
</organism>
<feature type="signal peptide" evidence="1">
    <location>
        <begin position="1"/>
        <end position="23"/>
    </location>
</feature>